<evidence type="ECO:0000313" key="2">
    <source>
        <dbReference type="Proteomes" id="UP001497600"/>
    </source>
</evidence>
<dbReference type="EMBL" id="OZ004260">
    <property type="protein sequence ID" value="CAK7922027.1"/>
    <property type="molecule type" value="Genomic_DNA"/>
</dbReference>
<dbReference type="InterPro" id="IPR024222">
    <property type="entry name" value="Ten1_fungal"/>
</dbReference>
<name>A0ABP0ELL4_9ASCO</name>
<proteinExistence type="predicted"/>
<keyword evidence="2" id="KW-1185">Reference proteome</keyword>
<gene>
    <name evidence="1" type="ORF">CAAN4_H21836</name>
</gene>
<dbReference type="InterPro" id="IPR012340">
    <property type="entry name" value="NA-bd_OB-fold"/>
</dbReference>
<dbReference type="Pfam" id="PF12658">
    <property type="entry name" value="Ten1"/>
    <property type="match status" value="1"/>
</dbReference>
<protein>
    <submittedName>
        <fullName evidence="1">Uncharacterized protein</fullName>
    </submittedName>
</protein>
<accession>A0ABP0ELL4</accession>
<sequence length="125" mass="13718">MTHLVLDPSKLKNAFPRASQSRVERIRTFAQVVRYDINRAVLWVTTVPTIRDNNGSAPPMLEWSMSKVMGSLKSDVVDSGAVVDVVGYYNGKTVDIVECVAIDGGSLSMAANLDILHQITKLQDI</sequence>
<reference evidence="1 2" key="1">
    <citation type="submission" date="2024-01" db="EMBL/GenBank/DDBJ databases">
        <authorList>
            <consortium name="Genoscope - CEA"/>
            <person name="William W."/>
        </authorList>
    </citation>
    <scope>NUCLEOTIDE SEQUENCE [LARGE SCALE GENOMIC DNA]</scope>
    <source>
        <strain evidence="1 2">29B2s-10</strain>
    </source>
</reference>
<organism evidence="1 2">
    <name type="scientific">[Candida] anglica</name>
    <dbReference type="NCBI Taxonomy" id="148631"/>
    <lineage>
        <taxon>Eukaryota</taxon>
        <taxon>Fungi</taxon>
        <taxon>Dikarya</taxon>
        <taxon>Ascomycota</taxon>
        <taxon>Saccharomycotina</taxon>
        <taxon>Pichiomycetes</taxon>
        <taxon>Debaryomycetaceae</taxon>
        <taxon>Kurtzmaniella</taxon>
    </lineage>
</organism>
<evidence type="ECO:0000313" key="1">
    <source>
        <dbReference type="EMBL" id="CAK7922027.1"/>
    </source>
</evidence>
<dbReference type="Proteomes" id="UP001497600">
    <property type="component" value="Chromosome H"/>
</dbReference>
<dbReference type="Gene3D" id="2.40.50.140">
    <property type="entry name" value="Nucleic acid-binding proteins"/>
    <property type="match status" value="1"/>
</dbReference>